<dbReference type="Proteomes" id="UP000466848">
    <property type="component" value="Chromosome"/>
</dbReference>
<reference evidence="1 2" key="1">
    <citation type="submission" date="2020-02" db="EMBL/GenBank/DDBJ databases">
        <authorList>
            <person name="Kim Y.B."/>
            <person name="Roh S.W."/>
        </authorList>
    </citation>
    <scope>NUCLEOTIDE SEQUENCE [LARGE SCALE GENOMIC DNA]</scope>
    <source>
        <strain evidence="1 2">DSM 103574</strain>
    </source>
</reference>
<dbReference type="AlphaFoldDB" id="A0A858BUX9"/>
<keyword evidence="2" id="KW-1185">Reference proteome</keyword>
<dbReference type="KEGG" id="abut:Ami103574_04275"/>
<evidence type="ECO:0000313" key="1">
    <source>
        <dbReference type="EMBL" id="QIB68584.1"/>
    </source>
</evidence>
<gene>
    <name evidence="1" type="ORF">Ami103574_04275</name>
</gene>
<proteinExistence type="predicted"/>
<organism evidence="1 2">
    <name type="scientific">Aminipila butyrica</name>
    <dbReference type="NCBI Taxonomy" id="433296"/>
    <lineage>
        <taxon>Bacteria</taxon>
        <taxon>Bacillati</taxon>
        <taxon>Bacillota</taxon>
        <taxon>Clostridia</taxon>
        <taxon>Peptostreptococcales</taxon>
        <taxon>Anaerovoracaceae</taxon>
        <taxon>Aminipila</taxon>
    </lineage>
</organism>
<protein>
    <submittedName>
        <fullName evidence="1">Uncharacterized protein</fullName>
    </submittedName>
</protein>
<dbReference type="EMBL" id="CP048649">
    <property type="protein sequence ID" value="QIB68584.1"/>
    <property type="molecule type" value="Genomic_DNA"/>
</dbReference>
<dbReference type="RefSeq" id="WP_163065447.1">
    <property type="nucleotide sequence ID" value="NZ_CP048649.1"/>
</dbReference>
<accession>A0A858BUX9</accession>
<name>A0A858BUX9_9FIRM</name>
<sequence>MGINEFIDRGLKRIQKDLEKKEVKKEVKVSVEEKVSVEVNFDEIFNSNFMKKYTYFSSFDELLKSGNFFVNSQEDFENIPDDIFDKHIQAVTHFGSWQEMLNEAANQYTQNIFNQS</sequence>
<evidence type="ECO:0000313" key="2">
    <source>
        <dbReference type="Proteomes" id="UP000466848"/>
    </source>
</evidence>